<evidence type="ECO:0000256" key="1">
    <source>
        <dbReference type="SAM" id="MobiDB-lite"/>
    </source>
</evidence>
<feature type="compositionally biased region" description="Acidic residues" evidence="1">
    <location>
        <begin position="209"/>
        <end position="218"/>
    </location>
</feature>
<organism evidence="2 3">
    <name type="scientific">Paracoccidioides brasiliensis</name>
    <dbReference type="NCBI Taxonomy" id="121759"/>
    <lineage>
        <taxon>Eukaryota</taxon>
        <taxon>Fungi</taxon>
        <taxon>Dikarya</taxon>
        <taxon>Ascomycota</taxon>
        <taxon>Pezizomycotina</taxon>
        <taxon>Eurotiomycetes</taxon>
        <taxon>Eurotiomycetidae</taxon>
        <taxon>Onygenales</taxon>
        <taxon>Ajellomycetaceae</taxon>
        <taxon>Paracoccidioides</taxon>
    </lineage>
</organism>
<feature type="region of interest" description="Disordered" evidence="1">
    <location>
        <begin position="360"/>
        <end position="411"/>
    </location>
</feature>
<protein>
    <submittedName>
        <fullName evidence="2">Uncharacterized protein</fullName>
    </submittedName>
</protein>
<gene>
    <name evidence="2" type="ORF">ACO22_06981</name>
</gene>
<dbReference type="EMBL" id="LZYO01000432">
    <property type="protein sequence ID" value="ODH13706.1"/>
    <property type="molecule type" value="Genomic_DNA"/>
</dbReference>
<name>A0A1D2J5Z3_PARBR</name>
<feature type="region of interest" description="Disordered" evidence="1">
    <location>
        <begin position="458"/>
        <end position="480"/>
    </location>
</feature>
<feature type="region of interest" description="Disordered" evidence="1">
    <location>
        <begin position="209"/>
        <end position="241"/>
    </location>
</feature>
<proteinExistence type="predicted"/>
<evidence type="ECO:0000313" key="3">
    <source>
        <dbReference type="Proteomes" id="UP000242814"/>
    </source>
</evidence>
<dbReference type="Proteomes" id="UP000242814">
    <property type="component" value="Unassembled WGS sequence"/>
</dbReference>
<feature type="compositionally biased region" description="Low complexity" evidence="1">
    <location>
        <begin position="372"/>
        <end position="403"/>
    </location>
</feature>
<reference evidence="2 3" key="1">
    <citation type="submission" date="2016-06" db="EMBL/GenBank/DDBJ databases">
        <authorList>
            <person name="Kjaerup R.B."/>
            <person name="Dalgaard T.S."/>
            <person name="Juul-Madsen H.R."/>
        </authorList>
    </citation>
    <scope>NUCLEOTIDE SEQUENCE [LARGE SCALE GENOMIC DNA]</scope>
    <source>
        <strain evidence="2 3">Pb300</strain>
    </source>
</reference>
<comment type="caution">
    <text evidence="2">The sequence shown here is derived from an EMBL/GenBank/DDBJ whole genome shotgun (WGS) entry which is preliminary data.</text>
</comment>
<accession>A0A1D2J5Z3</accession>
<feature type="compositionally biased region" description="Low complexity" evidence="1">
    <location>
        <begin position="460"/>
        <end position="480"/>
    </location>
</feature>
<sequence>MKIANNCNNGVFSSSSAIRPDLLLLTDSIRLSFQREDPTMAESRILSSQASSQTGVSLIASTQHLRQRPFTRSVVTTFSEPSSSLPGPGRLRRSSTFSDTVLEARQSIKSSTDDLILPRVDSKTTPLAHNNESHWQSIPLALALLPAVWGLLFTNGSAIATDMTLLVLAAIFLNWSIRLPWDWYSSAQELNPGLPQEVASDMDLTIEVPESEPNNDEEENKKHKHSSTSSPTTQPRQSEVAKAAVKELRRHELAALASCFLFPTIGAWLLHQLRLQLSRPSEGLVSNCNLTVFLLAAEIRPFSHLLKMVQARTLYLQRLVAASNTQDRHERIDASKIHDLSTRLGELEVHIAKFAASKHQHQHQHHYHFNHQRQSQSKPQLQPQQSPDSPINDPLSPAPIASTPTPPDQISTDLSALTRAMRRYEKRTAQYALATETRLQSLEKRLNDVIALNASTAQQLKSTPTPTTTPTSATTKTKTTTTSTTATALAATTPHRLSLLTLLNWLYGMVMLPARALLGLMYLPYRVVGQGVGCVFAWWAGSSSGVIVVEEAEDKKKGKGLAGEPMRGSRGGVITRRKGGSSSSGTVIITDGGAGLRQPSPPASISVSSAGYGACNSD</sequence>
<feature type="region of interest" description="Disordered" evidence="1">
    <location>
        <begin position="558"/>
        <end position="618"/>
    </location>
</feature>
<dbReference type="VEuPathDB" id="FungiDB:PABG_00307"/>
<feature type="compositionally biased region" description="Basic residues" evidence="1">
    <location>
        <begin position="360"/>
        <end position="371"/>
    </location>
</feature>
<dbReference type="PANTHER" id="PTHR42032">
    <property type="entry name" value="YALI0E30679P"/>
    <property type="match status" value="1"/>
</dbReference>
<dbReference type="VEuPathDB" id="FungiDB:PADG_02716"/>
<dbReference type="PANTHER" id="PTHR42032:SF1">
    <property type="entry name" value="YALI0E30679P"/>
    <property type="match status" value="1"/>
</dbReference>
<evidence type="ECO:0000313" key="2">
    <source>
        <dbReference type="EMBL" id="ODH13706.1"/>
    </source>
</evidence>
<dbReference type="AlphaFoldDB" id="A0A1D2J5Z3"/>